<evidence type="ECO:0000313" key="5">
    <source>
        <dbReference type="Proteomes" id="UP001175228"/>
    </source>
</evidence>
<evidence type="ECO:0000259" key="3">
    <source>
        <dbReference type="PROSITE" id="PS50212"/>
    </source>
</evidence>
<keyword evidence="5" id="KW-1185">Reference proteome</keyword>
<proteinExistence type="predicted"/>
<comment type="caution">
    <text evidence="4">The sequence shown here is derived from an EMBL/GenBank/DDBJ whole genome shotgun (WGS) entry which is preliminary data.</text>
</comment>
<dbReference type="InterPro" id="IPR001895">
    <property type="entry name" value="RASGEF_cat_dom"/>
</dbReference>
<dbReference type="SUPFAM" id="SSF48366">
    <property type="entry name" value="Ras GEF"/>
    <property type="match status" value="1"/>
</dbReference>
<dbReference type="GO" id="GO:0005085">
    <property type="term" value="F:guanyl-nucleotide exchange factor activity"/>
    <property type="evidence" value="ECO:0007669"/>
    <property type="project" value="UniProtKB-KW"/>
</dbReference>
<dbReference type="Gene3D" id="1.10.840.10">
    <property type="entry name" value="Ras guanine-nucleotide exchange factors catalytic domain"/>
    <property type="match status" value="1"/>
</dbReference>
<accession>A0AA39TXD9</accession>
<sequence>MSVVSGTLEGFVERLINTNNLQKDLEYRDVLLATLVDFTPVEDFFAMLARRFYNAELDQQLHTRNRVDIQYNVYALTLYWVSNSTFYVNASLLLRMKEFCISALSVKRSSTMNDKAREVLRAIDARSASATISESPVCDIPRSSDMQPKHLAVALTLMEGDKYRAILPADYILYLRRDTGNRVEAAKKVNKAIQFWVQHTVIRTPRLDERTRTLVFFVNTGQECLKTEELRFGSCHSYSVAIGGHSRSSEDDSRAVDVSPATIYGRAYQHYKSCAQVSGLS</sequence>
<feature type="domain" description="Ras-GEF" evidence="2">
    <location>
        <begin position="147"/>
        <end position="281"/>
    </location>
</feature>
<dbReference type="Gene3D" id="1.20.870.10">
    <property type="entry name" value="Son of sevenless (SoS) protein Chain: S domain 1"/>
    <property type="match status" value="1"/>
</dbReference>
<feature type="domain" description="N-terminal Ras-GEF" evidence="3">
    <location>
        <begin position="1"/>
        <end position="124"/>
    </location>
</feature>
<name>A0AA39TXD9_9AGAR</name>
<dbReference type="PROSITE" id="PS50212">
    <property type="entry name" value="RASGEF_NTER"/>
    <property type="match status" value="1"/>
</dbReference>
<reference evidence="4" key="1">
    <citation type="submission" date="2023-06" db="EMBL/GenBank/DDBJ databases">
        <authorList>
            <consortium name="Lawrence Berkeley National Laboratory"/>
            <person name="Ahrendt S."/>
            <person name="Sahu N."/>
            <person name="Indic B."/>
            <person name="Wong-Bajracharya J."/>
            <person name="Merenyi Z."/>
            <person name="Ke H.-M."/>
            <person name="Monk M."/>
            <person name="Kocsube S."/>
            <person name="Drula E."/>
            <person name="Lipzen A."/>
            <person name="Balint B."/>
            <person name="Henrissat B."/>
            <person name="Andreopoulos B."/>
            <person name="Martin F.M."/>
            <person name="Harder C.B."/>
            <person name="Rigling D."/>
            <person name="Ford K.L."/>
            <person name="Foster G.D."/>
            <person name="Pangilinan J."/>
            <person name="Papanicolaou A."/>
            <person name="Barry K."/>
            <person name="LaButti K."/>
            <person name="Viragh M."/>
            <person name="Koriabine M."/>
            <person name="Yan M."/>
            <person name="Riley R."/>
            <person name="Champramary S."/>
            <person name="Plett K.L."/>
            <person name="Tsai I.J."/>
            <person name="Slot J."/>
            <person name="Sipos G."/>
            <person name="Plett J."/>
            <person name="Nagy L.G."/>
            <person name="Grigoriev I.V."/>
        </authorList>
    </citation>
    <scope>NUCLEOTIDE SEQUENCE</scope>
    <source>
        <strain evidence="4">HWK02</strain>
    </source>
</reference>
<dbReference type="EMBL" id="JAUEPU010000004">
    <property type="protein sequence ID" value="KAK0503021.1"/>
    <property type="molecule type" value="Genomic_DNA"/>
</dbReference>
<evidence type="ECO:0000259" key="2">
    <source>
        <dbReference type="PROSITE" id="PS50009"/>
    </source>
</evidence>
<gene>
    <name evidence="4" type="ORF">EDD18DRAFT_614894</name>
</gene>
<keyword evidence="1" id="KW-0344">Guanine-nucleotide releasing factor</keyword>
<evidence type="ECO:0000256" key="1">
    <source>
        <dbReference type="PROSITE-ProRule" id="PRU00168"/>
    </source>
</evidence>
<dbReference type="Proteomes" id="UP001175228">
    <property type="component" value="Unassembled WGS sequence"/>
</dbReference>
<organism evidence="4 5">
    <name type="scientific">Armillaria luteobubalina</name>
    <dbReference type="NCBI Taxonomy" id="153913"/>
    <lineage>
        <taxon>Eukaryota</taxon>
        <taxon>Fungi</taxon>
        <taxon>Dikarya</taxon>
        <taxon>Basidiomycota</taxon>
        <taxon>Agaricomycotina</taxon>
        <taxon>Agaricomycetes</taxon>
        <taxon>Agaricomycetidae</taxon>
        <taxon>Agaricales</taxon>
        <taxon>Marasmiineae</taxon>
        <taxon>Physalacriaceae</taxon>
        <taxon>Armillaria</taxon>
    </lineage>
</organism>
<dbReference type="AlphaFoldDB" id="A0AA39TXD9"/>
<dbReference type="PROSITE" id="PS50009">
    <property type="entry name" value="RASGEF_CAT"/>
    <property type="match status" value="1"/>
</dbReference>
<dbReference type="InterPro" id="IPR000651">
    <property type="entry name" value="Ras-like_Gua-exchang_fac_N"/>
</dbReference>
<dbReference type="Pfam" id="PF00617">
    <property type="entry name" value="RasGEF"/>
    <property type="match status" value="1"/>
</dbReference>
<dbReference type="GO" id="GO:0007264">
    <property type="term" value="P:small GTPase-mediated signal transduction"/>
    <property type="evidence" value="ECO:0007669"/>
    <property type="project" value="InterPro"/>
</dbReference>
<dbReference type="InterPro" id="IPR036964">
    <property type="entry name" value="RASGEF_cat_dom_sf"/>
</dbReference>
<evidence type="ECO:0000313" key="4">
    <source>
        <dbReference type="EMBL" id="KAK0503021.1"/>
    </source>
</evidence>
<dbReference type="Pfam" id="PF00618">
    <property type="entry name" value="RasGEF_N"/>
    <property type="match status" value="1"/>
</dbReference>
<protein>
    <submittedName>
        <fullName evidence="4">Ras guanine nucleotide exchange factor domain-containing protein</fullName>
    </submittedName>
</protein>
<dbReference type="InterPro" id="IPR023578">
    <property type="entry name" value="Ras_GEF_dom_sf"/>
</dbReference>